<protein>
    <submittedName>
        <fullName evidence="11">Uncharacterized protein LOC128311890 isoform X2</fullName>
    </submittedName>
</protein>
<keyword evidence="2" id="KW-0548">Nucleotidyltransferase</keyword>
<keyword evidence="4" id="KW-0255">Endonuclease</keyword>
<keyword evidence="5" id="KW-0378">Hydrolase</keyword>
<keyword evidence="6" id="KW-0695">RNA-directed DNA polymerase</keyword>
<dbReference type="Gene3D" id="1.10.340.70">
    <property type="match status" value="1"/>
</dbReference>
<gene>
    <name evidence="11" type="primary">LOC128311890</name>
</gene>
<sequence>MGRDHKVTVYTDSRYAFATAHIHGAIYRERGLLTAEGKDIKNRDEILALLVAIWAPKKLTIVHCPGHQKITDPISRGNNLADQTACQEAQKPIPVLPAQLPDPGPRDSPPQPEYSEDDLIWMRKLPMTRVTDGWWRDSRDHLILPKKLGHAILTKIHHSTHLGPRRLQDLIRQSKLVLRNISDQTERVVTTCSACRLQNAHPHATAQGHRERGTLPGSHWEVDFTKVKPGKYGYKYLLVFIDTFSGWTEAFPTKKETAQIVAKKILEEILPRALQ</sequence>
<dbReference type="InterPro" id="IPR002156">
    <property type="entry name" value="RNaseH_domain"/>
</dbReference>
<proteinExistence type="predicted"/>
<dbReference type="Pfam" id="PF00665">
    <property type="entry name" value="rve"/>
    <property type="match status" value="1"/>
</dbReference>
<keyword evidence="10" id="KW-1185">Reference proteome</keyword>
<dbReference type="PROSITE" id="PS50994">
    <property type="entry name" value="INTEGRASE"/>
    <property type="match status" value="1"/>
</dbReference>
<evidence type="ECO:0000256" key="2">
    <source>
        <dbReference type="ARBA" id="ARBA00022695"/>
    </source>
</evidence>
<evidence type="ECO:0000313" key="11">
    <source>
        <dbReference type="RefSeq" id="XP_053059813.1"/>
    </source>
</evidence>
<dbReference type="InterPro" id="IPR012337">
    <property type="entry name" value="RNaseH-like_sf"/>
</dbReference>
<reference evidence="11" key="1">
    <citation type="submission" date="2025-08" db="UniProtKB">
        <authorList>
            <consortium name="RefSeq"/>
        </authorList>
    </citation>
    <scope>IDENTIFICATION</scope>
    <source>
        <tissue evidence="11">Blood</tissue>
    </source>
</reference>
<evidence type="ECO:0000313" key="10">
    <source>
        <dbReference type="Proteomes" id="UP001652583"/>
    </source>
</evidence>
<keyword evidence="3" id="KW-0540">Nuclease</keyword>
<evidence type="ECO:0000259" key="9">
    <source>
        <dbReference type="PROSITE" id="PS50994"/>
    </source>
</evidence>
<name>A0ABM3NK66_ACIJB</name>
<dbReference type="InterPro" id="IPR001584">
    <property type="entry name" value="Integrase_cat-core"/>
</dbReference>
<feature type="domain" description="Integrase catalytic" evidence="9">
    <location>
        <begin position="212"/>
        <end position="275"/>
    </location>
</feature>
<dbReference type="Gene3D" id="3.30.420.10">
    <property type="entry name" value="Ribonuclease H-like superfamily/Ribonuclease H"/>
    <property type="match status" value="2"/>
</dbReference>
<dbReference type="Pfam" id="PF09337">
    <property type="entry name" value="zf-H2C2"/>
    <property type="match status" value="1"/>
</dbReference>
<evidence type="ECO:0000256" key="6">
    <source>
        <dbReference type="ARBA" id="ARBA00022918"/>
    </source>
</evidence>
<dbReference type="InterPro" id="IPR015416">
    <property type="entry name" value="Znf_H2C2_histone_UAS-bd"/>
</dbReference>
<dbReference type="Proteomes" id="UP001652583">
    <property type="component" value="Chromosome D1"/>
</dbReference>
<feature type="compositionally biased region" description="Pro residues" evidence="7">
    <location>
        <begin position="100"/>
        <end position="112"/>
    </location>
</feature>
<dbReference type="InterPro" id="IPR036397">
    <property type="entry name" value="RNaseH_sf"/>
</dbReference>
<dbReference type="PROSITE" id="PS50879">
    <property type="entry name" value="RNASE_H_1"/>
    <property type="match status" value="1"/>
</dbReference>
<keyword evidence="1" id="KW-0808">Transferase</keyword>
<evidence type="ECO:0000256" key="4">
    <source>
        <dbReference type="ARBA" id="ARBA00022759"/>
    </source>
</evidence>
<dbReference type="Pfam" id="PF00075">
    <property type="entry name" value="RNase_H"/>
    <property type="match status" value="1"/>
</dbReference>
<evidence type="ECO:0000256" key="7">
    <source>
        <dbReference type="SAM" id="MobiDB-lite"/>
    </source>
</evidence>
<dbReference type="PANTHER" id="PTHR41694:SF5">
    <property type="entry name" value="RIBONUCLEASE H"/>
    <property type="match status" value="1"/>
</dbReference>
<dbReference type="GeneID" id="128311890"/>
<dbReference type="PANTHER" id="PTHR41694">
    <property type="entry name" value="ENDOGENOUS RETROVIRUS GROUP K MEMBER POL PROTEIN"/>
    <property type="match status" value="1"/>
</dbReference>
<organism evidence="10 11">
    <name type="scientific">Acinonyx jubatus</name>
    <name type="common">Cheetah</name>
    <dbReference type="NCBI Taxonomy" id="32536"/>
    <lineage>
        <taxon>Eukaryota</taxon>
        <taxon>Metazoa</taxon>
        <taxon>Chordata</taxon>
        <taxon>Craniata</taxon>
        <taxon>Vertebrata</taxon>
        <taxon>Euteleostomi</taxon>
        <taxon>Mammalia</taxon>
        <taxon>Eutheria</taxon>
        <taxon>Laurasiatheria</taxon>
        <taxon>Carnivora</taxon>
        <taxon>Feliformia</taxon>
        <taxon>Felidae</taxon>
        <taxon>Felinae</taxon>
        <taxon>Acinonyx</taxon>
    </lineage>
</organism>
<feature type="domain" description="RNase H type-1" evidence="8">
    <location>
        <begin position="1"/>
        <end position="90"/>
    </location>
</feature>
<evidence type="ECO:0000256" key="1">
    <source>
        <dbReference type="ARBA" id="ARBA00022679"/>
    </source>
</evidence>
<evidence type="ECO:0000256" key="3">
    <source>
        <dbReference type="ARBA" id="ARBA00022722"/>
    </source>
</evidence>
<dbReference type="SUPFAM" id="SSF53098">
    <property type="entry name" value="Ribonuclease H-like"/>
    <property type="match status" value="2"/>
</dbReference>
<feature type="region of interest" description="Disordered" evidence="7">
    <location>
        <begin position="95"/>
        <end position="115"/>
    </location>
</feature>
<accession>A0ABM3NK66</accession>
<dbReference type="RefSeq" id="XP_053059813.1">
    <property type="nucleotide sequence ID" value="XM_053203838.1"/>
</dbReference>
<evidence type="ECO:0000259" key="8">
    <source>
        <dbReference type="PROSITE" id="PS50879"/>
    </source>
</evidence>
<evidence type="ECO:0000256" key="5">
    <source>
        <dbReference type="ARBA" id="ARBA00022801"/>
    </source>
</evidence>